<evidence type="ECO:0000313" key="9">
    <source>
        <dbReference type="Proteomes" id="UP000076404"/>
    </source>
</evidence>
<dbReference type="FunFam" id="1.10.630.10:FF:000018">
    <property type="entry name" value="Cytochrome P450 monooxygenase"/>
    <property type="match status" value="1"/>
</dbReference>
<evidence type="ECO:0000313" key="8">
    <source>
        <dbReference type="EMBL" id="AMW05774.1"/>
    </source>
</evidence>
<dbReference type="PANTHER" id="PTHR46696">
    <property type="entry name" value="P450, PUTATIVE (EUROFUNG)-RELATED"/>
    <property type="match status" value="1"/>
</dbReference>
<dbReference type="SUPFAM" id="SSF48264">
    <property type="entry name" value="Cytochrome P450"/>
    <property type="match status" value="1"/>
</dbReference>
<sequence length="410" mass="45768">MLRLDPVTRRLSLNPRDPQFYQDPYGAYARILAECPVVFWEELGLWCFFAHDEVNQLLRDRRFGREILHVASREQLGWPSPAPHTRDFDAIDAHSMLEREPPVHTRLRGLVSRAFVSRRVEALRPAIERMAHTLIDTFPDEPFDLIAHYATPIPVRLIAQMLGVPESMAPQLLQWSHAMVAMYGVGRTFAVEVQANEAAAEFGDFIRATVAARRLAPGNDLLSALIEAEEQGDRLSEAELVSTAILLLNAGHEATVHALGNAVHVVLRHQVDLREALAGDEAMAQLVEEALRFTPPLHLFKRYALQDLEVQGIRLKQGGQIALVLGATGRDPRVNAHPEHFDPARSACAHTSFGAGIHFCVGAPLARLELQCALRVLFTRCPQLALAEEPSVLDSWHFHGLDRLMVSRLP</sequence>
<name>A0A143BMW6_9BACT</name>
<dbReference type="PANTHER" id="PTHR46696:SF1">
    <property type="entry name" value="CYTOCHROME P450 YJIB-RELATED"/>
    <property type="match status" value="1"/>
</dbReference>
<dbReference type="GO" id="GO:0020037">
    <property type="term" value="F:heme binding"/>
    <property type="evidence" value="ECO:0007669"/>
    <property type="project" value="InterPro"/>
</dbReference>
<gene>
    <name evidence="8" type="ORF">GEMMAAP_15155</name>
</gene>
<evidence type="ECO:0000256" key="2">
    <source>
        <dbReference type="ARBA" id="ARBA00022617"/>
    </source>
</evidence>
<keyword evidence="3 7" id="KW-0479">Metal-binding</keyword>
<reference evidence="8 9" key="1">
    <citation type="journal article" date="2014" name="Proc. Natl. Acad. Sci. U.S.A.">
        <title>Functional type 2 photosynthetic reaction centers found in the rare bacterial phylum Gemmatimonadetes.</title>
        <authorList>
            <person name="Zeng Y."/>
            <person name="Feng F."/>
            <person name="Medova H."/>
            <person name="Dean J."/>
            <person name="Koblizek M."/>
        </authorList>
    </citation>
    <scope>NUCLEOTIDE SEQUENCE [LARGE SCALE GENOMIC DNA]</scope>
    <source>
        <strain evidence="8 9">AP64</strain>
    </source>
</reference>
<evidence type="ECO:0000256" key="5">
    <source>
        <dbReference type="ARBA" id="ARBA00023004"/>
    </source>
</evidence>
<dbReference type="GO" id="GO:0016705">
    <property type="term" value="F:oxidoreductase activity, acting on paired donors, with incorporation or reduction of molecular oxygen"/>
    <property type="evidence" value="ECO:0007669"/>
    <property type="project" value="InterPro"/>
</dbReference>
<dbReference type="InterPro" id="IPR036396">
    <property type="entry name" value="Cyt_P450_sf"/>
</dbReference>
<dbReference type="InterPro" id="IPR002397">
    <property type="entry name" value="Cyt_P450_B"/>
</dbReference>
<dbReference type="Gene3D" id="1.10.630.10">
    <property type="entry name" value="Cytochrome P450"/>
    <property type="match status" value="1"/>
</dbReference>
<accession>A0A143BMW6</accession>
<dbReference type="EMBL" id="CP011454">
    <property type="protein sequence ID" value="AMW05774.1"/>
    <property type="molecule type" value="Genomic_DNA"/>
</dbReference>
<dbReference type="OrthoDB" id="9801155at2"/>
<comment type="similarity">
    <text evidence="1 7">Belongs to the cytochrome P450 family.</text>
</comment>
<dbReference type="InterPro" id="IPR001128">
    <property type="entry name" value="Cyt_P450"/>
</dbReference>
<dbReference type="AlphaFoldDB" id="A0A143BMW6"/>
<dbReference type="eggNOG" id="COG2124">
    <property type="taxonomic scope" value="Bacteria"/>
</dbReference>
<dbReference type="Proteomes" id="UP000076404">
    <property type="component" value="Chromosome"/>
</dbReference>
<dbReference type="PROSITE" id="PS00086">
    <property type="entry name" value="CYTOCHROME_P450"/>
    <property type="match status" value="1"/>
</dbReference>
<evidence type="ECO:0000256" key="7">
    <source>
        <dbReference type="RuleBase" id="RU000461"/>
    </source>
</evidence>
<reference evidence="8 9" key="2">
    <citation type="journal article" date="2016" name="Environ. Microbiol. Rep.">
        <title>Metagenomic evidence for the presence of phototrophic Gemmatimonadetes bacteria in diverse environments.</title>
        <authorList>
            <person name="Zeng Y."/>
            <person name="Baumbach J."/>
            <person name="Barbosa E.G."/>
            <person name="Azevedo V."/>
            <person name="Zhang C."/>
            <person name="Koblizek M."/>
        </authorList>
    </citation>
    <scope>NUCLEOTIDE SEQUENCE [LARGE SCALE GENOMIC DNA]</scope>
    <source>
        <strain evidence="8 9">AP64</strain>
    </source>
</reference>
<dbReference type="CDD" id="cd20625">
    <property type="entry name" value="CYP164-like"/>
    <property type="match status" value="1"/>
</dbReference>
<dbReference type="PRINTS" id="PR00359">
    <property type="entry name" value="BP450"/>
</dbReference>
<dbReference type="GO" id="GO:0005506">
    <property type="term" value="F:iron ion binding"/>
    <property type="evidence" value="ECO:0007669"/>
    <property type="project" value="InterPro"/>
</dbReference>
<evidence type="ECO:0000256" key="6">
    <source>
        <dbReference type="ARBA" id="ARBA00023033"/>
    </source>
</evidence>
<keyword evidence="9" id="KW-1185">Reference proteome</keyword>
<dbReference type="KEGG" id="gph:GEMMAAP_15155"/>
<evidence type="ECO:0000256" key="3">
    <source>
        <dbReference type="ARBA" id="ARBA00022723"/>
    </source>
</evidence>
<dbReference type="RefSeq" id="WP_026848508.1">
    <property type="nucleotide sequence ID" value="NZ_CP011454.1"/>
</dbReference>
<protein>
    <submittedName>
        <fullName evidence="8">Cytochrome P450</fullName>
    </submittedName>
</protein>
<dbReference type="PRINTS" id="PR00385">
    <property type="entry name" value="P450"/>
</dbReference>
<dbReference type="Pfam" id="PF00067">
    <property type="entry name" value="p450"/>
    <property type="match status" value="1"/>
</dbReference>
<evidence type="ECO:0000256" key="4">
    <source>
        <dbReference type="ARBA" id="ARBA00023002"/>
    </source>
</evidence>
<keyword evidence="2 7" id="KW-0349">Heme</keyword>
<evidence type="ECO:0000256" key="1">
    <source>
        <dbReference type="ARBA" id="ARBA00010617"/>
    </source>
</evidence>
<keyword evidence="6 7" id="KW-0503">Monooxygenase</keyword>
<dbReference type="InterPro" id="IPR017972">
    <property type="entry name" value="Cyt_P450_CS"/>
</dbReference>
<keyword evidence="4 7" id="KW-0560">Oxidoreductase</keyword>
<organism evidence="8 9">
    <name type="scientific">Gemmatimonas phototrophica</name>
    <dbReference type="NCBI Taxonomy" id="1379270"/>
    <lineage>
        <taxon>Bacteria</taxon>
        <taxon>Pseudomonadati</taxon>
        <taxon>Gemmatimonadota</taxon>
        <taxon>Gemmatimonadia</taxon>
        <taxon>Gemmatimonadales</taxon>
        <taxon>Gemmatimonadaceae</taxon>
        <taxon>Gemmatimonas</taxon>
    </lineage>
</organism>
<proteinExistence type="inferred from homology"/>
<keyword evidence="5 7" id="KW-0408">Iron</keyword>
<dbReference type="GO" id="GO:0004497">
    <property type="term" value="F:monooxygenase activity"/>
    <property type="evidence" value="ECO:0007669"/>
    <property type="project" value="UniProtKB-KW"/>
</dbReference>
<dbReference type="STRING" id="1379270.GEMMAAP_15155"/>